<reference evidence="3 4" key="1">
    <citation type="journal article" date="2016" name="Mol. Biol. Evol.">
        <title>Comparative Genomics of Early-Diverging Mushroom-Forming Fungi Provides Insights into the Origins of Lignocellulose Decay Capabilities.</title>
        <authorList>
            <person name="Nagy L.G."/>
            <person name="Riley R."/>
            <person name="Tritt A."/>
            <person name="Adam C."/>
            <person name="Daum C."/>
            <person name="Floudas D."/>
            <person name="Sun H."/>
            <person name="Yadav J.S."/>
            <person name="Pangilinan J."/>
            <person name="Larsson K.H."/>
            <person name="Matsuura K."/>
            <person name="Barry K."/>
            <person name="Labutti K."/>
            <person name="Kuo R."/>
            <person name="Ohm R.A."/>
            <person name="Bhattacharya S.S."/>
            <person name="Shirouzu T."/>
            <person name="Yoshinaga Y."/>
            <person name="Martin F.M."/>
            <person name="Grigoriev I.V."/>
            <person name="Hibbett D.S."/>
        </authorList>
    </citation>
    <scope>NUCLEOTIDE SEQUENCE [LARGE SCALE GENOMIC DNA]</scope>
    <source>
        <strain evidence="3 4">HHB10207 ss-3</strain>
    </source>
</reference>
<protein>
    <submittedName>
        <fullName evidence="3">Uncharacterized protein</fullName>
    </submittedName>
</protein>
<keyword evidence="4" id="KW-1185">Reference proteome</keyword>
<dbReference type="GO" id="GO:0000723">
    <property type="term" value="P:telomere maintenance"/>
    <property type="evidence" value="ECO:0007669"/>
    <property type="project" value="TreeGrafter"/>
</dbReference>
<dbReference type="GO" id="GO:0000724">
    <property type="term" value="P:double-strand break repair via homologous recombination"/>
    <property type="evidence" value="ECO:0007669"/>
    <property type="project" value="TreeGrafter"/>
</dbReference>
<evidence type="ECO:0000313" key="4">
    <source>
        <dbReference type="Proteomes" id="UP000076798"/>
    </source>
</evidence>
<accession>A0A166HRQ6</accession>
<dbReference type="PANTHER" id="PTHR46457:SF1">
    <property type="entry name" value="DNA REPAIR PROTEIN RAD51 HOMOLOG 4"/>
    <property type="match status" value="1"/>
</dbReference>
<dbReference type="GO" id="GO:0042148">
    <property type="term" value="P:DNA strand invasion"/>
    <property type="evidence" value="ECO:0007669"/>
    <property type="project" value="TreeGrafter"/>
</dbReference>
<dbReference type="Proteomes" id="UP000076798">
    <property type="component" value="Unassembled WGS sequence"/>
</dbReference>
<dbReference type="GO" id="GO:0005815">
    <property type="term" value="C:microtubule organizing center"/>
    <property type="evidence" value="ECO:0007669"/>
    <property type="project" value="TreeGrafter"/>
</dbReference>
<evidence type="ECO:0000256" key="2">
    <source>
        <dbReference type="ARBA" id="ARBA00023242"/>
    </source>
</evidence>
<dbReference type="PANTHER" id="PTHR46457">
    <property type="entry name" value="DNA REPAIR PROTEIN RAD51 HOMOLOG 4"/>
    <property type="match status" value="1"/>
</dbReference>
<evidence type="ECO:0000256" key="1">
    <source>
        <dbReference type="ARBA" id="ARBA00004123"/>
    </source>
</evidence>
<dbReference type="SUPFAM" id="SSF52540">
    <property type="entry name" value="P-loop containing nucleoside triphosphate hydrolases"/>
    <property type="match status" value="1"/>
</dbReference>
<dbReference type="OrthoDB" id="336321at2759"/>
<gene>
    <name evidence="3" type="ORF">SISSUDRAFT_801845</name>
</gene>
<comment type="subcellular location">
    <subcellularLocation>
        <location evidence="1">Nucleus</location>
    </subcellularLocation>
</comment>
<dbReference type="EMBL" id="KV428010">
    <property type="protein sequence ID" value="KZT43019.1"/>
    <property type="molecule type" value="Genomic_DNA"/>
</dbReference>
<keyword evidence="2" id="KW-0539">Nucleus</keyword>
<dbReference type="GO" id="GO:0000400">
    <property type="term" value="F:four-way junction DNA binding"/>
    <property type="evidence" value="ECO:0007669"/>
    <property type="project" value="TreeGrafter"/>
</dbReference>
<dbReference type="InterPro" id="IPR027417">
    <property type="entry name" value="P-loop_NTPase"/>
</dbReference>
<dbReference type="GO" id="GO:0007131">
    <property type="term" value="P:reciprocal meiotic recombination"/>
    <property type="evidence" value="ECO:0007669"/>
    <property type="project" value="TreeGrafter"/>
</dbReference>
<dbReference type="STRING" id="1314776.A0A166HRQ6"/>
<dbReference type="InterPro" id="IPR051988">
    <property type="entry name" value="HRR_RAD51_Paralog"/>
</dbReference>
<name>A0A166HRQ6_9AGAM</name>
<organism evidence="3 4">
    <name type="scientific">Sistotremastrum suecicum HHB10207 ss-3</name>
    <dbReference type="NCBI Taxonomy" id="1314776"/>
    <lineage>
        <taxon>Eukaryota</taxon>
        <taxon>Fungi</taxon>
        <taxon>Dikarya</taxon>
        <taxon>Basidiomycota</taxon>
        <taxon>Agaricomycotina</taxon>
        <taxon>Agaricomycetes</taxon>
        <taxon>Sistotremastrales</taxon>
        <taxon>Sistotremastraceae</taxon>
        <taxon>Sistotremastrum</taxon>
    </lineage>
</organism>
<sequence length="369" mass="40780">MSVIARYMQGHICPPSSPFLIMDLRLLLHDLPSEVLVSLENLSLDDPSVLLFQPVIPPYIRPSIAHKIRKQLARTLSAPESRGDYEHLHKEAASRQHDSGIYTGLTSLDNLLRGLGAPCIVEFAGSTRSVISTILLHLAVHHLTRHSSSSVLWIDTTGTFDGSDAENILESLHSDDKLQCSSVVKKEEEEALGSSLPVDPLDRLQIAHSVDTSELLSVLDLLHTYLTTDQTSDTLRYVIIDSVNTLFSPNLSSTSSHGHAVMSSIMHQLSLLARTFVFTVLVSNGSVPTKSHNPASSFCFSRSKPALGPTFTFLTDDTIWLTRAPDNKLLPQDNPKADLYIAEHIRSRTKRSRSWTLFCVRGRILEDGS</sequence>
<proteinExistence type="predicted"/>
<evidence type="ECO:0000313" key="3">
    <source>
        <dbReference type="EMBL" id="KZT43019.1"/>
    </source>
</evidence>
<dbReference type="GO" id="GO:0033063">
    <property type="term" value="C:Rad51B-Rad51C-Rad51D-XRCC2 complex"/>
    <property type="evidence" value="ECO:0007669"/>
    <property type="project" value="TreeGrafter"/>
</dbReference>
<dbReference type="AlphaFoldDB" id="A0A166HRQ6"/>
<dbReference type="GO" id="GO:0005657">
    <property type="term" value="C:replication fork"/>
    <property type="evidence" value="ECO:0007669"/>
    <property type="project" value="TreeGrafter"/>
</dbReference>
<dbReference type="Gene3D" id="3.40.50.300">
    <property type="entry name" value="P-loop containing nucleotide triphosphate hydrolases"/>
    <property type="match status" value="1"/>
</dbReference>
<dbReference type="GO" id="GO:0003697">
    <property type="term" value="F:single-stranded DNA binding"/>
    <property type="evidence" value="ECO:0007669"/>
    <property type="project" value="TreeGrafter"/>
</dbReference>
<dbReference type="GO" id="GO:0008094">
    <property type="term" value="F:ATP-dependent activity, acting on DNA"/>
    <property type="evidence" value="ECO:0007669"/>
    <property type="project" value="TreeGrafter"/>
</dbReference>